<dbReference type="AlphaFoldDB" id="A0A1D2QQK7"/>
<comment type="caution">
    <text evidence="2">The sequence shown here is derived from an EMBL/GenBank/DDBJ whole genome shotgun (WGS) entry which is preliminary data.</text>
</comment>
<dbReference type="STRING" id="62101.AB835_06450"/>
<feature type="domain" description="PBP" evidence="1">
    <location>
        <begin position="26"/>
        <end position="252"/>
    </location>
</feature>
<dbReference type="Pfam" id="PF12849">
    <property type="entry name" value="PBP_like_2"/>
    <property type="match status" value="1"/>
</dbReference>
<dbReference type="PANTHER" id="PTHR37945:SF1">
    <property type="entry name" value="EXTRACELLULAR TUNGSTATE BINDING PROTEIN"/>
    <property type="match status" value="1"/>
</dbReference>
<dbReference type="InterPro" id="IPR052738">
    <property type="entry name" value="ABC-Tungstate_binding"/>
</dbReference>
<reference evidence="2" key="1">
    <citation type="journal article" date="2016" name="Appl. Environ. Microbiol.">
        <title>Lack of Overt Genome Reduction in the Bryostatin-Producing Bryozoan Symbiont "Candidatus Endobugula sertula".</title>
        <authorList>
            <person name="Miller I.J."/>
            <person name="Vanee N."/>
            <person name="Fong S.S."/>
            <person name="Lim-Fong G.E."/>
            <person name="Kwan J.C."/>
        </authorList>
    </citation>
    <scope>NUCLEOTIDE SEQUENCE [LARGE SCALE GENOMIC DNA]</scope>
    <source>
        <strain evidence="2">AB1-4</strain>
    </source>
</reference>
<dbReference type="EMBL" id="MDLC01000018">
    <property type="protein sequence ID" value="ODS23866.1"/>
    <property type="molecule type" value="Genomic_DNA"/>
</dbReference>
<evidence type="ECO:0000313" key="2">
    <source>
        <dbReference type="EMBL" id="ODS23866.1"/>
    </source>
</evidence>
<name>A0A1D2QQK7_9GAMM</name>
<organism evidence="2">
    <name type="scientific">Candidatus Endobugula sertula</name>
    <name type="common">Bugula neritina bacterial symbiont</name>
    <dbReference type="NCBI Taxonomy" id="62101"/>
    <lineage>
        <taxon>Bacteria</taxon>
        <taxon>Pseudomonadati</taxon>
        <taxon>Pseudomonadota</taxon>
        <taxon>Gammaproteobacteria</taxon>
        <taxon>Cellvibrionales</taxon>
        <taxon>Cellvibrionaceae</taxon>
        <taxon>Candidatus Endobugula</taxon>
    </lineage>
</organism>
<gene>
    <name evidence="2" type="ORF">AB835_06450</name>
</gene>
<proteinExistence type="predicted"/>
<dbReference type="PROSITE" id="PS51257">
    <property type="entry name" value="PROKAR_LIPOPROTEIN"/>
    <property type="match status" value="1"/>
</dbReference>
<accession>A0A1D2QQK7</accession>
<dbReference type="Proteomes" id="UP000242502">
    <property type="component" value="Unassembled WGS sequence"/>
</dbReference>
<sequence length="276" mass="31200">MPKWLFRFTITGLSVLLFSCSKSESILLGTTTTLQDSGLLAVLVGVFNQQHAVKIKPIVAGSGHIFTLIERGDVDIAITHEPIGEQSLVDRQIVTERTPIMYNYFLIVGPKDDPARVHLSSSANKAFANIYESNSIFVSRYDNSGTHYVEKRLWNAANRQPTGNHYIRTGVGMGATLTIAAERNAYTLVDLGTWLAFQNKQSLRVLFQETRHLSQQQAQQHLLTNQYSLLTMTPNSSNQHHQKQAAVFAQWIRQPKTQQLINNYHLYQQTIFITNQ</sequence>
<evidence type="ECO:0000259" key="1">
    <source>
        <dbReference type="Pfam" id="PF12849"/>
    </source>
</evidence>
<dbReference type="InterPro" id="IPR024370">
    <property type="entry name" value="PBP_domain"/>
</dbReference>
<dbReference type="SUPFAM" id="SSF53850">
    <property type="entry name" value="Periplasmic binding protein-like II"/>
    <property type="match status" value="1"/>
</dbReference>
<dbReference type="Gene3D" id="3.40.190.10">
    <property type="entry name" value="Periplasmic binding protein-like II"/>
    <property type="match status" value="2"/>
</dbReference>
<dbReference type="PANTHER" id="PTHR37945">
    <property type="entry name" value="EXTRACELLULAR TUNGSTATE BINDING PROTEIN"/>
    <property type="match status" value="1"/>
</dbReference>
<protein>
    <recommendedName>
        <fullName evidence="1">PBP domain-containing protein</fullName>
    </recommendedName>
</protein>